<keyword evidence="1" id="KW-0812">Transmembrane</keyword>
<dbReference type="EMBL" id="KV454541">
    <property type="protein sequence ID" value="ODV67277.1"/>
    <property type="molecule type" value="Genomic_DNA"/>
</dbReference>
<feature type="transmembrane region" description="Helical" evidence="1">
    <location>
        <begin position="223"/>
        <end position="250"/>
    </location>
</feature>
<dbReference type="Proteomes" id="UP000095085">
    <property type="component" value="Unassembled WGS sequence"/>
</dbReference>
<proteinExistence type="predicted"/>
<organism evidence="2 3">
    <name type="scientific">Hyphopichia burtonii NRRL Y-1933</name>
    <dbReference type="NCBI Taxonomy" id="984485"/>
    <lineage>
        <taxon>Eukaryota</taxon>
        <taxon>Fungi</taxon>
        <taxon>Dikarya</taxon>
        <taxon>Ascomycota</taxon>
        <taxon>Saccharomycotina</taxon>
        <taxon>Pichiomycetes</taxon>
        <taxon>Debaryomycetaceae</taxon>
        <taxon>Hyphopichia</taxon>
    </lineage>
</organism>
<dbReference type="RefSeq" id="XP_020076344.1">
    <property type="nucleotide sequence ID" value="XM_020223585.1"/>
</dbReference>
<accession>A0A1E4RJ34</accession>
<gene>
    <name evidence="2" type="ORF">HYPBUDRAFT_6557</name>
</gene>
<dbReference type="AlphaFoldDB" id="A0A1E4RJ34"/>
<name>A0A1E4RJ34_9ASCO</name>
<evidence type="ECO:0000313" key="3">
    <source>
        <dbReference type="Proteomes" id="UP000095085"/>
    </source>
</evidence>
<evidence type="ECO:0008006" key="4">
    <source>
        <dbReference type="Google" id="ProtNLM"/>
    </source>
</evidence>
<protein>
    <recommendedName>
        <fullName evidence="4">Seipin</fullName>
    </recommendedName>
</protein>
<reference evidence="3" key="1">
    <citation type="submission" date="2016-05" db="EMBL/GenBank/DDBJ databases">
        <title>Comparative genomics of biotechnologically important yeasts.</title>
        <authorList>
            <consortium name="DOE Joint Genome Institute"/>
            <person name="Riley R."/>
            <person name="Haridas S."/>
            <person name="Wolfe K.H."/>
            <person name="Lopes M.R."/>
            <person name="Hittinger C.T."/>
            <person name="Goker M."/>
            <person name="Salamov A."/>
            <person name="Wisecaver J."/>
            <person name="Long T.M."/>
            <person name="Aerts A.L."/>
            <person name="Barry K."/>
            <person name="Choi C."/>
            <person name="Clum A."/>
            <person name="Coughlan A.Y."/>
            <person name="Deshpande S."/>
            <person name="Douglass A.P."/>
            <person name="Hanson S.J."/>
            <person name="Klenk H.-P."/>
            <person name="Labutti K."/>
            <person name="Lapidus A."/>
            <person name="Lindquist E."/>
            <person name="Lipzen A."/>
            <person name="Meier-Kolthoff J.P."/>
            <person name="Ohm R.A."/>
            <person name="Otillar R.P."/>
            <person name="Pangilinan J."/>
            <person name="Peng Y."/>
            <person name="Rokas A."/>
            <person name="Rosa C.A."/>
            <person name="Scheuner C."/>
            <person name="Sibirny A.A."/>
            <person name="Slot J.C."/>
            <person name="Stielow J.B."/>
            <person name="Sun H."/>
            <person name="Kurtzman C.P."/>
            <person name="Blackwell M."/>
            <person name="Grigoriev I.V."/>
            <person name="Jeffries T.W."/>
        </authorList>
    </citation>
    <scope>NUCLEOTIDE SEQUENCE [LARGE SCALE GENOMIC DNA]</scope>
    <source>
        <strain evidence="3">NRRL Y-1933</strain>
    </source>
</reference>
<keyword evidence="3" id="KW-1185">Reference proteome</keyword>
<dbReference type="GeneID" id="30998134"/>
<feature type="transmembrane region" description="Helical" evidence="1">
    <location>
        <begin position="20"/>
        <end position="42"/>
    </location>
</feature>
<evidence type="ECO:0000313" key="2">
    <source>
        <dbReference type="EMBL" id="ODV67277.1"/>
    </source>
</evidence>
<keyword evidence="1" id="KW-1133">Transmembrane helix</keyword>
<sequence>MNALNLPIRIPLSITRKWLYLVIWFVSVIILLPISILIYSYFYKVLIPDSIYSIRPDISHPENTYLQFDSVKPITNHEIVYDLVLKTSITCQTGNNQVHSIPYKVYHEQNKQLEVWNQGQFIYDCDIRNIYSENNWFIPFNLRYWVPPIIVNNFKTLTNVKKIGSINSKDLFKVFPKFNERIFSGTYEGNLKIEFDYPLKNLIEVQLVTNWNGLRYYLINYSLICLVIGISFIWSLNCTICFFTSLLVWYKFTQNLTSENKIKSL</sequence>
<dbReference type="OrthoDB" id="4010679at2759"/>
<keyword evidence="1" id="KW-0472">Membrane</keyword>
<evidence type="ECO:0000256" key="1">
    <source>
        <dbReference type="SAM" id="Phobius"/>
    </source>
</evidence>